<comment type="similarity">
    <text evidence="2">Belongs to the CbiQ family.</text>
</comment>
<evidence type="ECO:0000256" key="4">
    <source>
        <dbReference type="ARBA" id="ARBA00022989"/>
    </source>
</evidence>
<dbReference type="InterPro" id="IPR003339">
    <property type="entry name" value="ABC/ECF_trnsptr_transmembrane"/>
</dbReference>
<evidence type="ECO:0000256" key="6">
    <source>
        <dbReference type="SAM" id="Phobius"/>
    </source>
</evidence>
<organism evidence="7 8">
    <name type="scientific">Rhizobium quercicola</name>
    <dbReference type="NCBI Taxonomy" id="2901226"/>
    <lineage>
        <taxon>Bacteria</taxon>
        <taxon>Pseudomonadati</taxon>
        <taxon>Pseudomonadota</taxon>
        <taxon>Alphaproteobacteria</taxon>
        <taxon>Hyphomicrobiales</taxon>
        <taxon>Rhizobiaceae</taxon>
        <taxon>Rhizobium/Agrobacterium group</taxon>
        <taxon>Rhizobium</taxon>
    </lineage>
</organism>
<dbReference type="Proteomes" id="UP001139089">
    <property type="component" value="Unassembled WGS sequence"/>
</dbReference>
<sequence>MKSLHVEGTTPLHRLSVRTKLAGLFLASLAVFLTGHPVVLGGAVLVAALVFATVGVSFSDAVSRLAWPLVSIGLVAIATAVFETPVHGLVVLFRFATLILLAAAVTASTEVGDFMEEITRLMMPFERLGLVNAADVGLALGLVLRFVPEISTRYESLREAHAARGLPVRPLKMLASLIILTLKDADMIAMAIDARGLRRH</sequence>
<keyword evidence="8" id="KW-1185">Reference proteome</keyword>
<gene>
    <name evidence="7" type="ORF">LRX75_17965</name>
</gene>
<dbReference type="CDD" id="cd16914">
    <property type="entry name" value="EcfT"/>
    <property type="match status" value="1"/>
</dbReference>
<feature type="transmembrane region" description="Helical" evidence="6">
    <location>
        <begin position="65"/>
        <end position="82"/>
    </location>
</feature>
<dbReference type="RefSeq" id="WP_231816054.1">
    <property type="nucleotide sequence ID" value="NZ_JAJOZR010000012.1"/>
</dbReference>
<keyword evidence="3 6" id="KW-0812">Transmembrane</keyword>
<dbReference type="GO" id="GO:0005886">
    <property type="term" value="C:plasma membrane"/>
    <property type="evidence" value="ECO:0007669"/>
    <property type="project" value="UniProtKB-ARBA"/>
</dbReference>
<protein>
    <submittedName>
        <fullName evidence="7">Energy-coupling factor transporter transmembrane protein EcfT</fullName>
    </submittedName>
</protein>
<evidence type="ECO:0000313" key="8">
    <source>
        <dbReference type="Proteomes" id="UP001139089"/>
    </source>
</evidence>
<evidence type="ECO:0000256" key="2">
    <source>
        <dbReference type="ARBA" id="ARBA00008564"/>
    </source>
</evidence>
<evidence type="ECO:0000256" key="3">
    <source>
        <dbReference type="ARBA" id="ARBA00022692"/>
    </source>
</evidence>
<feature type="transmembrane region" description="Helical" evidence="6">
    <location>
        <begin position="89"/>
        <end position="108"/>
    </location>
</feature>
<keyword evidence="5 6" id="KW-0472">Membrane</keyword>
<dbReference type="PANTHER" id="PTHR33514">
    <property type="entry name" value="PROTEIN ABCI12, CHLOROPLASTIC"/>
    <property type="match status" value="1"/>
</dbReference>
<dbReference type="Pfam" id="PF02361">
    <property type="entry name" value="CbiQ"/>
    <property type="match status" value="1"/>
</dbReference>
<comment type="subcellular location">
    <subcellularLocation>
        <location evidence="1">Membrane</location>
        <topology evidence="1">Multi-pass membrane protein</topology>
    </subcellularLocation>
</comment>
<evidence type="ECO:0000256" key="5">
    <source>
        <dbReference type="ARBA" id="ARBA00023136"/>
    </source>
</evidence>
<reference evidence="7" key="1">
    <citation type="submission" date="2021-12" db="EMBL/GenBank/DDBJ databases">
        <authorList>
            <person name="Li Y."/>
        </authorList>
    </citation>
    <scope>NUCLEOTIDE SEQUENCE</scope>
    <source>
        <strain evidence="7">DKSPLA3</strain>
    </source>
</reference>
<dbReference type="EMBL" id="JAJOZR010000012">
    <property type="protein sequence ID" value="MCD7110923.1"/>
    <property type="molecule type" value="Genomic_DNA"/>
</dbReference>
<comment type="caution">
    <text evidence="7">The sequence shown here is derived from an EMBL/GenBank/DDBJ whole genome shotgun (WGS) entry which is preliminary data.</text>
</comment>
<evidence type="ECO:0000313" key="7">
    <source>
        <dbReference type="EMBL" id="MCD7110923.1"/>
    </source>
</evidence>
<name>A0A9X1T8N3_9HYPH</name>
<evidence type="ECO:0000256" key="1">
    <source>
        <dbReference type="ARBA" id="ARBA00004141"/>
    </source>
</evidence>
<proteinExistence type="inferred from homology"/>
<dbReference type="PANTHER" id="PTHR33514:SF13">
    <property type="entry name" value="PROTEIN ABCI12, CHLOROPLASTIC"/>
    <property type="match status" value="1"/>
</dbReference>
<feature type="transmembrane region" description="Helical" evidence="6">
    <location>
        <begin position="128"/>
        <end position="147"/>
    </location>
</feature>
<feature type="transmembrane region" description="Helical" evidence="6">
    <location>
        <begin position="21"/>
        <end position="53"/>
    </location>
</feature>
<accession>A0A9X1T8N3</accession>
<dbReference type="AlphaFoldDB" id="A0A9X1T8N3"/>
<keyword evidence="4 6" id="KW-1133">Transmembrane helix</keyword>